<evidence type="ECO:0000256" key="3">
    <source>
        <dbReference type="ARBA" id="ARBA00023163"/>
    </source>
</evidence>
<dbReference type="Proteomes" id="UP000719942">
    <property type="component" value="Unassembled WGS sequence"/>
</dbReference>
<dbReference type="InterPro" id="IPR036390">
    <property type="entry name" value="WH_DNA-bd_sf"/>
</dbReference>
<keyword evidence="6" id="KW-1185">Reference proteome</keyword>
<dbReference type="Pfam" id="PF07729">
    <property type="entry name" value="FCD"/>
    <property type="match status" value="1"/>
</dbReference>
<evidence type="ECO:0000313" key="5">
    <source>
        <dbReference type="EMBL" id="MBW7572327.1"/>
    </source>
</evidence>
<dbReference type="PANTHER" id="PTHR43537:SF5">
    <property type="entry name" value="UXU OPERON TRANSCRIPTIONAL REGULATOR"/>
    <property type="match status" value="1"/>
</dbReference>
<comment type="caution">
    <text evidence="5">The sequence shown here is derived from an EMBL/GenBank/DDBJ whole genome shotgun (WGS) entry which is preliminary data.</text>
</comment>
<dbReference type="PANTHER" id="PTHR43537">
    <property type="entry name" value="TRANSCRIPTIONAL REGULATOR, GNTR FAMILY"/>
    <property type="match status" value="1"/>
</dbReference>
<feature type="domain" description="HTH gntR-type" evidence="4">
    <location>
        <begin position="7"/>
        <end position="75"/>
    </location>
</feature>
<keyword evidence="2" id="KW-0238">DNA-binding</keyword>
<dbReference type="InterPro" id="IPR000524">
    <property type="entry name" value="Tscrpt_reg_HTH_GntR"/>
</dbReference>
<dbReference type="SMART" id="SM00895">
    <property type="entry name" value="FCD"/>
    <property type="match status" value="1"/>
</dbReference>
<dbReference type="RefSeq" id="WP_219964735.1">
    <property type="nucleotide sequence ID" value="NZ_JAGFNZ010000002.1"/>
</dbReference>
<dbReference type="Pfam" id="PF00392">
    <property type="entry name" value="GntR"/>
    <property type="match status" value="1"/>
</dbReference>
<dbReference type="Gene3D" id="1.20.120.530">
    <property type="entry name" value="GntR ligand-binding domain-like"/>
    <property type="match status" value="1"/>
</dbReference>
<evidence type="ECO:0000256" key="1">
    <source>
        <dbReference type="ARBA" id="ARBA00023015"/>
    </source>
</evidence>
<evidence type="ECO:0000313" key="6">
    <source>
        <dbReference type="Proteomes" id="UP000719942"/>
    </source>
</evidence>
<protein>
    <submittedName>
        <fullName evidence="5">FadR family transcriptional regulator</fullName>
    </submittedName>
</protein>
<name>A0ABS7DMN6_9FIRM</name>
<dbReference type="SUPFAM" id="SSF46785">
    <property type="entry name" value="Winged helix' DNA-binding domain"/>
    <property type="match status" value="1"/>
</dbReference>
<organism evidence="5 6">
    <name type="scientific">Caproiciproducens faecalis</name>
    <dbReference type="NCBI Taxonomy" id="2820301"/>
    <lineage>
        <taxon>Bacteria</taxon>
        <taxon>Bacillati</taxon>
        <taxon>Bacillota</taxon>
        <taxon>Clostridia</taxon>
        <taxon>Eubacteriales</taxon>
        <taxon>Acutalibacteraceae</taxon>
        <taxon>Caproiciproducens</taxon>
    </lineage>
</organism>
<dbReference type="SUPFAM" id="SSF48008">
    <property type="entry name" value="GntR ligand-binding domain-like"/>
    <property type="match status" value="1"/>
</dbReference>
<proteinExistence type="predicted"/>
<dbReference type="PROSITE" id="PS50949">
    <property type="entry name" value="HTH_GNTR"/>
    <property type="match status" value="1"/>
</dbReference>
<dbReference type="InterPro" id="IPR008920">
    <property type="entry name" value="TF_FadR/GntR_C"/>
</dbReference>
<evidence type="ECO:0000256" key="2">
    <source>
        <dbReference type="ARBA" id="ARBA00023125"/>
    </source>
</evidence>
<reference evidence="5 6" key="1">
    <citation type="submission" date="2021-03" db="EMBL/GenBank/DDBJ databases">
        <title>Caproiciproducens sp. nov. isolated from feces of cow.</title>
        <authorList>
            <person name="Choi J.-Y."/>
        </authorList>
    </citation>
    <scope>NUCLEOTIDE SEQUENCE [LARGE SCALE GENOMIC DNA]</scope>
    <source>
        <strain evidence="5 6">AGMB10547</strain>
    </source>
</reference>
<dbReference type="InterPro" id="IPR011711">
    <property type="entry name" value="GntR_C"/>
</dbReference>
<keyword evidence="1" id="KW-0805">Transcription regulation</keyword>
<gene>
    <name evidence="5" type="ORF">J5W02_05825</name>
</gene>
<sequence length="236" mass="26702">MEQIKKISLTDTVVDTIKEQIIMGTFKAGEKFAPEALLCKELDVSRPTLREAFKVLEAMGYVELKSGKGSFVADWKKTKENSKPLFIANSATFQEYIQVRQGIEPIAMRLAVEKLTDEKYAELEAIHSAFINAINKKDPAQLLLLDEAFHQEIIKLSGNKLLINISKGLVNLFRQFRAYTFSDSGVYSNALPFHSEILKQMKERNVEESVNTITRHLQTVESDMHALLGMIMSDTD</sequence>
<dbReference type="CDD" id="cd07377">
    <property type="entry name" value="WHTH_GntR"/>
    <property type="match status" value="1"/>
</dbReference>
<evidence type="ECO:0000259" key="4">
    <source>
        <dbReference type="PROSITE" id="PS50949"/>
    </source>
</evidence>
<keyword evidence="3" id="KW-0804">Transcription</keyword>
<dbReference type="EMBL" id="JAGFNZ010000002">
    <property type="protein sequence ID" value="MBW7572327.1"/>
    <property type="molecule type" value="Genomic_DNA"/>
</dbReference>
<dbReference type="SMART" id="SM00345">
    <property type="entry name" value="HTH_GNTR"/>
    <property type="match status" value="1"/>
</dbReference>
<dbReference type="InterPro" id="IPR036388">
    <property type="entry name" value="WH-like_DNA-bd_sf"/>
</dbReference>
<dbReference type="Gene3D" id="1.10.10.10">
    <property type="entry name" value="Winged helix-like DNA-binding domain superfamily/Winged helix DNA-binding domain"/>
    <property type="match status" value="1"/>
</dbReference>
<accession>A0ABS7DMN6</accession>